<dbReference type="STRING" id="645991.Sgly_0450"/>
<evidence type="ECO:0000313" key="5">
    <source>
        <dbReference type="EMBL" id="ADY54816.1"/>
    </source>
</evidence>
<dbReference type="EC" id="3.1.3.-" evidence="3"/>
<dbReference type="InterPro" id="IPR052419">
    <property type="entry name" value="5_3-deoxyribonucleotidase-like"/>
</dbReference>
<dbReference type="EMBL" id="CP002547">
    <property type="protein sequence ID" value="ADY54816.1"/>
    <property type="molecule type" value="Genomic_DNA"/>
</dbReference>
<dbReference type="KEGG" id="sgy:Sgly_0450"/>
<dbReference type="InterPro" id="IPR023214">
    <property type="entry name" value="HAD_sf"/>
</dbReference>
<dbReference type="PANTHER" id="PTHR35134">
    <property type="entry name" value="NUCLEOTIDASE YQFW-RELATED"/>
    <property type="match status" value="1"/>
</dbReference>
<dbReference type="HOGENOM" id="CLU_118515_0_0_9"/>
<accession>F0SY66</accession>
<sequence length="184" mass="21071">MRIGLDIDGVVADSFPVFLRELNKHFDKKLEKIDNYDMAKLYGVDWEVMSKFFDDHMEFLFSEPMPMPGAVEGITELMDKGNEIIYVTARNPGGEEEATIKWMNQKSIPYDKVIFMGNACKTSAVKEYELDVFVEDHSGNALKIFNSGIGVFLFDAPYNRIQLPSGITRCYNWTELTKEITTLK</sequence>
<dbReference type="Gene3D" id="3.40.50.1000">
    <property type="entry name" value="HAD superfamily/HAD-like"/>
    <property type="match status" value="1"/>
</dbReference>
<dbReference type="InterPro" id="IPR036412">
    <property type="entry name" value="HAD-like_sf"/>
</dbReference>
<dbReference type="RefSeq" id="WP_013623687.1">
    <property type="nucleotide sequence ID" value="NC_015172.1"/>
</dbReference>
<dbReference type="GO" id="GO:0008253">
    <property type="term" value="F:5'-nucleotidase activity"/>
    <property type="evidence" value="ECO:0007669"/>
    <property type="project" value="InterPro"/>
</dbReference>
<dbReference type="eggNOG" id="COG5663">
    <property type="taxonomic scope" value="Bacteria"/>
</dbReference>
<keyword evidence="2 3" id="KW-0378">Hydrolase</keyword>
<evidence type="ECO:0000256" key="3">
    <source>
        <dbReference type="PIRNR" id="PIRNR021362"/>
    </source>
</evidence>
<dbReference type="OrthoDB" id="2471595at2"/>
<evidence type="ECO:0000313" key="6">
    <source>
        <dbReference type="Proteomes" id="UP000007488"/>
    </source>
</evidence>
<gene>
    <name evidence="5" type="ordered locus">Sgly_0450</name>
</gene>
<feature type="active site" description="Proton donor" evidence="4">
    <location>
        <position position="8"/>
    </location>
</feature>
<dbReference type="PANTHER" id="PTHR35134:SF2">
    <property type="entry name" value="NUCLEOTIDASE YQFW-RELATED"/>
    <property type="match status" value="1"/>
</dbReference>
<dbReference type="InterPro" id="IPR009206">
    <property type="entry name" value="Nucleotidase_putative"/>
</dbReference>
<name>F0SY66_SYNGF</name>
<dbReference type="Pfam" id="PF06941">
    <property type="entry name" value="NT5C"/>
    <property type="match status" value="1"/>
</dbReference>
<evidence type="ECO:0000256" key="1">
    <source>
        <dbReference type="ARBA" id="ARBA00009589"/>
    </source>
</evidence>
<feature type="active site" description="Nucleophile" evidence="4">
    <location>
        <position position="6"/>
    </location>
</feature>
<organism evidence="5 6">
    <name type="scientific">Syntrophobotulus glycolicus (strain DSM 8271 / FlGlyR)</name>
    <dbReference type="NCBI Taxonomy" id="645991"/>
    <lineage>
        <taxon>Bacteria</taxon>
        <taxon>Bacillati</taxon>
        <taxon>Bacillota</taxon>
        <taxon>Clostridia</taxon>
        <taxon>Eubacteriales</taxon>
        <taxon>Desulfitobacteriaceae</taxon>
        <taxon>Syntrophobotulus</taxon>
    </lineage>
</organism>
<comment type="similarity">
    <text evidence="1 3">Belongs to the 5'(3')-deoxyribonucleotidase family.</text>
</comment>
<keyword evidence="6" id="KW-1185">Reference proteome</keyword>
<protein>
    <recommendedName>
        <fullName evidence="3">Nucleotidase</fullName>
        <ecNumber evidence="3">3.1.3.-</ecNumber>
    </recommendedName>
</protein>
<evidence type="ECO:0000256" key="4">
    <source>
        <dbReference type="PIRSR" id="PIRSR610708-1"/>
    </source>
</evidence>
<dbReference type="AlphaFoldDB" id="F0SY66"/>
<reference evidence="5 6" key="1">
    <citation type="journal article" date="2011" name="Stand. Genomic Sci.">
        <title>Complete genome sequence of Syntrophobotulus glycolicus type strain (FlGlyR).</title>
        <authorList>
            <person name="Han C."/>
            <person name="Mwirichia R."/>
            <person name="Chertkov O."/>
            <person name="Held B."/>
            <person name="Lapidus A."/>
            <person name="Nolan M."/>
            <person name="Lucas S."/>
            <person name="Hammon N."/>
            <person name="Deshpande S."/>
            <person name="Cheng J.F."/>
            <person name="Tapia R."/>
            <person name="Goodwin L."/>
            <person name="Pitluck S."/>
            <person name="Huntemann M."/>
            <person name="Liolios K."/>
            <person name="Ivanova N."/>
            <person name="Pagani I."/>
            <person name="Mavromatis K."/>
            <person name="Ovchinikova G."/>
            <person name="Pati A."/>
            <person name="Chen A."/>
            <person name="Palaniappan K."/>
            <person name="Land M."/>
            <person name="Hauser L."/>
            <person name="Brambilla E.M."/>
            <person name="Rohde M."/>
            <person name="Spring S."/>
            <person name="Sikorski J."/>
            <person name="Goker M."/>
            <person name="Woyke T."/>
            <person name="Bristow J."/>
            <person name="Eisen J.A."/>
            <person name="Markowitz V."/>
            <person name="Hugenholtz P."/>
            <person name="Kyrpides N.C."/>
            <person name="Klenk H.P."/>
            <person name="Detter J.C."/>
        </authorList>
    </citation>
    <scope>NUCLEOTIDE SEQUENCE [LARGE SCALE GENOMIC DNA]</scope>
    <source>
        <strain evidence="6">DSM 8271 / FlGlyR</strain>
    </source>
</reference>
<dbReference type="InterPro" id="IPR010708">
    <property type="entry name" value="5'(3')-deoxyribonucleotidase"/>
</dbReference>
<evidence type="ECO:0000256" key="2">
    <source>
        <dbReference type="ARBA" id="ARBA00022801"/>
    </source>
</evidence>
<dbReference type="PIRSF" id="PIRSF021362">
    <property type="entry name" value="UCP021362_HAD"/>
    <property type="match status" value="1"/>
</dbReference>
<dbReference type="SUPFAM" id="SSF56784">
    <property type="entry name" value="HAD-like"/>
    <property type="match status" value="1"/>
</dbReference>
<dbReference type="GO" id="GO:0009264">
    <property type="term" value="P:deoxyribonucleotide catabolic process"/>
    <property type="evidence" value="ECO:0007669"/>
    <property type="project" value="InterPro"/>
</dbReference>
<dbReference type="Proteomes" id="UP000007488">
    <property type="component" value="Chromosome"/>
</dbReference>
<proteinExistence type="inferred from homology"/>
<reference evidence="6" key="2">
    <citation type="submission" date="2011-02" db="EMBL/GenBank/DDBJ databases">
        <title>The complete genome of Syntrophobotulus glycolicus DSM 8271.</title>
        <authorList>
            <person name="Lucas S."/>
            <person name="Copeland A."/>
            <person name="Lapidus A."/>
            <person name="Bruce D."/>
            <person name="Goodwin L."/>
            <person name="Pitluck S."/>
            <person name="Kyrpides N."/>
            <person name="Mavromatis K."/>
            <person name="Pagani I."/>
            <person name="Ivanova N."/>
            <person name="Mikhailova N."/>
            <person name="Chertkov O."/>
            <person name="Held B."/>
            <person name="Detter J.C."/>
            <person name="Tapia R."/>
            <person name="Han C."/>
            <person name="Land M."/>
            <person name="Hauser L."/>
            <person name="Markowitz V."/>
            <person name="Cheng J.-F."/>
            <person name="Hugenholtz P."/>
            <person name="Woyke T."/>
            <person name="Wu D."/>
            <person name="Spring S."/>
            <person name="Schroeder M."/>
            <person name="Brambilla E."/>
            <person name="Klenk H.-P."/>
            <person name="Eisen J.A."/>
        </authorList>
    </citation>
    <scope>NUCLEOTIDE SEQUENCE [LARGE SCALE GENOMIC DNA]</scope>
    <source>
        <strain evidence="6">DSM 8271 / FlGlyR</strain>
    </source>
</reference>